<organism evidence="1 2">
    <name type="scientific">Micrococcus lylae</name>
    <dbReference type="NCBI Taxonomy" id="1273"/>
    <lineage>
        <taxon>Bacteria</taxon>
        <taxon>Bacillati</taxon>
        <taxon>Actinomycetota</taxon>
        <taxon>Actinomycetes</taxon>
        <taxon>Micrococcales</taxon>
        <taxon>Micrococcaceae</taxon>
        <taxon>Micrococcus</taxon>
    </lineage>
</organism>
<reference evidence="1 2" key="1">
    <citation type="submission" date="2017-02" db="EMBL/GenBank/DDBJ databases">
        <authorList>
            <person name="Peterson S.W."/>
        </authorList>
    </citation>
    <scope>NUCLEOTIDE SEQUENCE [LARGE SCALE GENOMIC DNA]</scope>
    <source>
        <strain evidence="1 2">2B3F</strain>
    </source>
</reference>
<sequence length="43" mass="4104">MRAQADGRGPGACSASFVCPRANRSALGGGACSDASPGPSLVP</sequence>
<dbReference type="Proteomes" id="UP000196230">
    <property type="component" value="Unassembled WGS sequence"/>
</dbReference>
<name>A0A1R4IAZ8_9MICC</name>
<dbReference type="AlphaFoldDB" id="A0A1R4IAZ8"/>
<proteinExistence type="predicted"/>
<gene>
    <name evidence="1" type="ORF">FM125_01230</name>
</gene>
<evidence type="ECO:0000313" key="1">
    <source>
        <dbReference type="EMBL" id="SJN17002.1"/>
    </source>
</evidence>
<evidence type="ECO:0000313" key="2">
    <source>
        <dbReference type="Proteomes" id="UP000196230"/>
    </source>
</evidence>
<dbReference type="EMBL" id="FUKP01000008">
    <property type="protein sequence ID" value="SJN17002.1"/>
    <property type="molecule type" value="Genomic_DNA"/>
</dbReference>
<accession>A0A1R4IAZ8</accession>
<protein>
    <submittedName>
        <fullName evidence="1">Uncharacterized protein</fullName>
    </submittedName>
</protein>